<evidence type="ECO:0000313" key="1">
    <source>
        <dbReference type="EMBL" id="CAH2235987.1"/>
    </source>
</evidence>
<keyword evidence="2" id="KW-1185">Reference proteome</keyword>
<gene>
    <name evidence="1" type="primary">jg2061</name>
    <name evidence="1" type="ORF">PAEG_LOCUS13483</name>
</gene>
<organism evidence="1 2">
    <name type="scientific">Pararge aegeria aegeria</name>
    <dbReference type="NCBI Taxonomy" id="348720"/>
    <lineage>
        <taxon>Eukaryota</taxon>
        <taxon>Metazoa</taxon>
        <taxon>Ecdysozoa</taxon>
        <taxon>Arthropoda</taxon>
        <taxon>Hexapoda</taxon>
        <taxon>Insecta</taxon>
        <taxon>Pterygota</taxon>
        <taxon>Neoptera</taxon>
        <taxon>Endopterygota</taxon>
        <taxon>Lepidoptera</taxon>
        <taxon>Glossata</taxon>
        <taxon>Ditrysia</taxon>
        <taxon>Papilionoidea</taxon>
        <taxon>Nymphalidae</taxon>
        <taxon>Satyrinae</taxon>
        <taxon>Satyrini</taxon>
        <taxon>Parargina</taxon>
        <taxon>Pararge</taxon>
    </lineage>
</organism>
<dbReference type="Proteomes" id="UP000838756">
    <property type="component" value="Unassembled WGS sequence"/>
</dbReference>
<dbReference type="EMBL" id="CAKXAJ010025170">
    <property type="protein sequence ID" value="CAH2235987.1"/>
    <property type="molecule type" value="Genomic_DNA"/>
</dbReference>
<name>A0A8S4RET5_9NEOP</name>
<dbReference type="OrthoDB" id="7442413at2759"/>
<protein>
    <submittedName>
        <fullName evidence="1">Jg2061 protein</fullName>
    </submittedName>
</protein>
<dbReference type="AlphaFoldDB" id="A0A8S4RET5"/>
<sequence length="133" mass="15603">MAKWLAAGAGRACLRLHFFYVVATKIFVLKIVYGVILYVIATKAWHFVLWLIHYLKVKEKHHETYVEYDHEPYHGHHEPYHSHHDHSVQYVIDDESYDHQPYGAYSSSYGRVDTRYPQKKKVYDADGSYSVGG</sequence>
<evidence type="ECO:0000313" key="2">
    <source>
        <dbReference type="Proteomes" id="UP000838756"/>
    </source>
</evidence>
<accession>A0A8S4RET5</accession>
<reference evidence="1" key="1">
    <citation type="submission" date="2022-03" db="EMBL/GenBank/DDBJ databases">
        <authorList>
            <person name="Lindestad O."/>
        </authorList>
    </citation>
    <scope>NUCLEOTIDE SEQUENCE</scope>
</reference>
<proteinExistence type="predicted"/>
<comment type="caution">
    <text evidence="1">The sequence shown here is derived from an EMBL/GenBank/DDBJ whole genome shotgun (WGS) entry which is preliminary data.</text>
</comment>